<proteinExistence type="predicted"/>
<dbReference type="AlphaFoldDB" id="A0A8J6AVA1"/>
<dbReference type="GO" id="GO:0008233">
    <property type="term" value="F:peptidase activity"/>
    <property type="evidence" value="ECO:0007669"/>
    <property type="project" value="UniProtKB-KW"/>
</dbReference>
<name>A0A8J6AVA1_9EUKA</name>
<dbReference type="Proteomes" id="UP000717585">
    <property type="component" value="Unassembled WGS sequence"/>
</dbReference>
<comment type="caution">
    <text evidence="2">The sequence shown here is derived from an EMBL/GenBank/DDBJ whole genome shotgun (WGS) entry which is preliminary data.</text>
</comment>
<dbReference type="GO" id="GO:0006508">
    <property type="term" value="P:proteolysis"/>
    <property type="evidence" value="ECO:0007669"/>
    <property type="project" value="UniProtKB-KW"/>
</dbReference>
<keyword evidence="2" id="KW-0645">Protease</keyword>
<keyword evidence="3" id="KW-1185">Reference proteome</keyword>
<sequence length="225" mass="25211">MPPKPKASAKDTQALSLDDDKDFSSDSDVSDAEVEQKRVYVEDIQEFCIPTGTYHQPSLYRLLIYAKYGPTRDGKLYGGRQGAHELSDFELNEMVNTERNDDICFVYTGSRKYITPELRRDILAEVPKDFLPITHPLRAQIAALFDSVPKDDDGGMTFAAVQAVVLDYHAEIIHECQLATVSRAPKIRANGITNDFDTTVVFQGAVDRTDRERRKAKMAADYGAV</sequence>
<evidence type="ECO:0000313" key="3">
    <source>
        <dbReference type="Proteomes" id="UP000717585"/>
    </source>
</evidence>
<organism evidence="2 3">
    <name type="scientific">Carpediemonas membranifera</name>
    <dbReference type="NCBI Taxonomy" id="201153"/>
    <lineage>
        <taxon>Eukaryota</taxon>
        <taxon>Metamonada</taxon>
        <taxon>Carpediemonas-like organisms</taxon>
        <taxon>Carpediemonas</taxon>
    </lineage>
</organism>
<evidence type="ECO:0000313" key="2">
    <source>
        <dbReference type="EMBL" id="KAG9395671.1"/>
    </source>
</evidence>
<protein>
    <submittedName>
        <fullName evidence="2">Putative aspartyl protease family A01A</fullName>
    </submittedName>
</protein>
<gene>
    <name evidence="2" type="ORF">J8273_2875</name>
</gene>
<evidence type="ECO:0000256" key="1">
    <source>
        <dbReference type="SAM" id="MobiDB-lite"/>
    </source>
</evidence>
<accession>A0A8J6AVA1</accession>
<reference evidence="2" key="1">
    <citation type="submission" date="2021-05" db="EMBL/GenBank/DDBJ databases">
        <title>A free-living protist that lacks canonical eukaryotic 1 DNA replication and segregation systems.</title>
        <authorList>
            <person name="Salas-Leiva D.E."/>
            <person name="Tromer E.C."/>
            <person name="Curtis B.A."/>
            <person name="Jerlstrom-Hultqvist J."/>
            <person name="Kolisko M."/>
            <person name="Yi Z."/>
            <person name="Salas-Leiva J.S."/>
            <person name="Gallot-Lavallee L."/>
            <person name="Kops G.J.P.L."/>
            <person name="Archibald J.M."/>
            <person name="Simpson A.G.B."/>
            <person name="Roger A.J."/>
        </authorList>
    </citation>
    <scope>NUCLEOTIDE SEQUENCE</scope>
    <source>
        <strain evidence="2">BICM</strain>
    </source>
</reference>
<feature type="region of interest" description="Disordered" evidence="1">
    <location>
        <begin position="1"/>
        <end position="30"/>
    </location>
</feature>
<keyword evidence="2" id="KW-0378">Hydrolase</keyword>
<dbReference type="EMBL" id="JAHDYR010000009">
    <property type="protein sequence ID" value="KAG9395671.1"/>
    <property type="molecule type" value="Genomic_DNA"/>
</dbReference>